<gene>
    <name evidence="2" type="ORF">ABNF92_08975</name>
</gene>
<dbReference type="RefSeq" id="WP_349343947.1">
    <property type="nucleotide sequence ID" value="NZ_CP157802.1"/>
</dbReference>
<dbReference type="GO" id="GO:0009279">
    <property type="term" value="C:cell outer membrane"/>
    <property type="evidence" value="ECO:0007669"/>
    <property type="project" value="InterPro"/>
</dbReference>
<sequence length="264" mass="30157">MKKLMGSICLSASALILTSTNAQAEDYIQFQVNAVAAGYSWDADEDVLYGNGNESGEVYQLQYEHFDVNKFGRNWFDLEHTFGDDLGGIPGNDNTYVIFANPAFSLSKLTGANVSLGPISDVMLSYRYEKSDYGSFEANNYGILLTWNIPGFQWFETDFYYRKTDFDGNVVRDANLFSRIFYQSNDIMIGDIAIKHMATFIVNNRKDDFGNEIVFRPDFFVFLNEARTLDAGMRFDIHHFENPDFLGGGDETVFTPRAMIRYYF</sequence>
<dbReference type="EMBL" id="CP157802">
    <property type="protein sequence ID" value="XBQ21247.1"/>
    <property type="molecule type" value="Genomic_DNA"/>
</dbReference>
<organism evidence="2">
    <name type="scientific">Marinobacter sp. MMG032</name>
    <dbReference type="NCBI Taxonomy" id="3158548"/>
    <lineage>
        <taxon>Bacteria</taxon>
        <taxon>Pseudomonadati</taxon>
        <taxon>Pseudomonadota</taxon>
        <taxon>Gammaproteobacteria</taxon>
        <taxon>Pseudomonadales</taxon>
        <taxon>Marinobacteraceae</taxon>
        <taxon>Marinobacter</taxon>
    </lineage>
</organism>
<dbReference type="Gene3D" id="2.40.230.20">
    <property type="entry name" value="Nucleoside-specific channel-forming protein, Tsx-like"/>
    <property type="match status" value="1"/>
</dbReference>
<reference evidence="2" key="1">
    <citation type="submission" date="2024-05" db="EMBL/GenBank/DDBJ databases">
        <title>Draft Genome Sequences of Flagellimonas sp. MMG031 and Marinobacter sp. MMG032 Isolated from the dinoflagellate Symbiodinium pilosum.</title>
        <authorList>
            <person name="Shikuma N.J."/>
            <person name="Farrell M.V."/>
        </authorList>
    </citation>
    <scope>NUCLEOTIDE SEQUENCE</scope>
    <source>
        <strain evidence="2">MMG032</strain>
    </source>
</reference>
<evidence type="ECO:0008006" key="3">
    <source>
        <dbReference type="Google" id="ProtNLM"/>
    </source>
</evidence>
<evidence type="ECO:0000256" key="1">
    <source>
        <dbReference type="SAM" id="SignalP"/>
    </source>
</evidence>
<dbReference type="InterPro" id="IPR036777">
    <property type="entry name" value="Channel_Tsx-like_sf"/>
</dbReference>
<name>A0AAU7MUX7_9GAMM</name>
<keyword evidence="1" id="KW-0732">Signal</keyword>
<dbReference type="AlphaFoldDB" id="A0AAU7MUX7"/>
<feature type="chain" id="PRO_5044008947" description="Nucleoside-specific outer membrane channel protein Tsx" evidence="1">
    <location>
        <begin position="25"/>
        <end position="264"/>
    </location>
</feature>
<accession>A0AAU7MUX7</accession>
<dbReference type="SUPFAM" id="SSF111364">
    <property type="entry name" value="Tsx-like channel"/>
    <property type="match status" value="1"/>
</dbReference>
<feature type="signal peptide" evidence="1">
    <location>
        <begin position="1"/>
        <end position="24"/>
    </location>
</feature>
<proteinExistence type="predicted"/>
<dbReference type="KEGG" id="mamm:ABNF92_08975"/>
<protein>
    <recommendedName>
        <fullName evidence="3">Nucleoside-specific outer membrane channel protein Tsx</fullName>
    </recommendedName>
</protein>
<evidence type="ECO:0000313" key="2">
    <source>
        <dbReference type="EMBL" id="XBQ21247.1"/>
    </source>
</evidence>